<evidence type="ECO:0000313" key="2">
    <source>
        <dbReference type="Proteomes" id="UP000799754"/>
    </source>
</evidence>
<sequence length="647" mass="71851">MSSWWKIRRKKSTATLPGIFSDSASLYATRPSQQGTLALPTKIDEVVRAVHDCIPSQLPGEEATQDDVRYFLYQILTLKESKFARNCPQWVLETCMRWQGDGCKLRSMPLDAFQQLCPLGPGYATIDYRGSKFQAQEIPPCDVRQAIGNRIRQVVAGLMKKETGHRGPGSGLHDSSDLRRPVAALPREMGRLQSPAPSLDHRFPMPSFAAAPGFPVQSPFYNFSNQSLPLFHQIPPVGVQQNPLYMQHRASFAGSQYGPPVADPVQRVLSPEGSVKLVPDDKPCDQGSPPLSSPASPTSSYCQTESISSRLSESTAKTSPPSSESENNFWAPKTDRPCSIAQPITDVQYTSPGMYQVSPSRTSTATPTRYKAGLSSTSAQVNGRSYDPIRRMAHLRSGSYSNTSTMYAPSEASLTPSDSVTNKYNFRRDSAMPPEMMHSLQRQSSFYPATASNPSRSSTPQTYVTPPPYPRSASVSTMQGPSPTRLGSATPMVRSQGNLTRPMNNYKVDAHAFEMAEHVGIKSMPGPMRSLRVETERNRVLTRGKSESGLNQRMNNYFNNVRGGEESVGPSIRFQNPRTGQPRLTIYETIEQKERLGKQHLESQRRVEMWQGRGLTMFQTIEEQEILNGRPQRGVDTSVQDSWTSYF</sequence>
<protein>
    <submittedName>
        <fullName evidence="1">Uncharacterized protein</fullName>
    </submittedName>
</protein>
<organism evidence="1 2">
    <name type="scientific">Macroventuria anomochaeta</name>
    <dbReference type="NCBI Taxonomy" id="301207"/>
    <lineage>
        <taxon>Eukaryota</taxon>
        <taxon>Fungi</taxon>
        <taxon>Dikarya</taxon>
        <taxon>Ascomycota</taxon>
        <taxon>Pezizomycotina</taxon>
        <taxon>Dothideomycetes</taxon>
        <taxon>Pleosporomycetidae</taxon>
        <taxon>Pleosporales</taxon>
        <taxon>Pleosporineae</taxon>
        <taxon>Didymellaceae</taxon>
        <taxon>Macroventuria</taxon>
    </lineage>
</organism>
<keyword evidence="2" id="KW-1185">Reference proteome</keyword>
<name>A0ACB6RU87_9PLEO</name>
<gene>
    <name evidence="1" type="ORF">BU25DRAFT_476669</name>
</gene>
<proteinExistence type="predicted"/>
<accession>A0ACB6RU87</accession>
<reference evidence="1" key="1">
    <citation type="journal article" date="2020" name="Stud. Mycol.">
        <title>101 Dothideomycetes genomes: a test case for predicting lifestyles and emergence of pathogens.</title>
        <authorList>
            <person name="Haridas S."/>
            <person name="Albert R."/>
            <person name="Binder M."/>
            <person name="Bloem J."/>
            <person name="Labutti K."/>
            <person name="Salamov A."/>
            <person name="Andreopoulos B."/>
            <person name="Baker S."/>
            <person name="Barry K."/>
            <person name="Bills G."/>
            <person name="Bluhm B."/>
            <person name="Cannon C."/>
            <person name="Castanera R."/>
            <person name="Culley D."/>
            <person name="Daum C."/>
            <person name="Ezra D."/>
            <person name="Gonzalez J."/>
            <person name="Henrissat B."/>
            <person name="Kuo A."/>
            <person name="Liang C."/>
            <person name="Lipzen A."/>
            <person name="Lutzoni F."/>
            <person name="Magnuson J."/>
            <person name="Mondo S."/>
            <person name="Nolan M."/>
            <person name="Ohm R."/>
            <person name="Pangilinan J."/>
            <person name="Park H.-J."/>
            <person name="Ramirez L."/>
            <person name="Alfaro M."/>
            <person name="Sun H."/>
            <person name="Tritt A."/>
            <person name="Yoshinaga Y."/>
            <person name="Zwiers L.-H."/>
            <person name="Turgeon B."/>
            <person name="Goodwin S."/>
            <person name="Spatafora J."/>
            <person name="Crous P."/>
            <person name="Grigoriev I."/>
        </authorList>
    </citation>
    <scope>NUCLEOTIDE SEQUENCE</scope>
    <source>
        <strain evidence="1">CBS 525.71</strain>
    </source>
</reference>
<dbReference type="Proteomes" id="UP000799754">
    <property type="component" value="Unassembled WGS sequence"/>
</dbReference>
<dbReference type="EMBL" id="MU006731">
    <property type="protein sequence ID" value="KAF2624427.1"/>
    <property type="molecule type" value="Genomic_DNA"/>
</dbReference>
<comment type="caution">
    <text evidence="1">The sequence shown here is derived from an EMBL/GenBank/DDBJ whole genome shotgun (WGS) entry which is preliminary data.</text>
</comment>
<evidence type="ECO:0000313" key="1">
    <source>
        <dbReference type="EMBL" id="KAF2624427.1"/>
    </source>
</evidence>